<proteinExistence type="predicted"/>
<organism evidence="1 2">
    <name type="scientific">Muraenolepis orangiensis</name>
    <name type="common">Patagonian moray cod</name>
    <dbReference type="NCBI Taxonomy" id="630683"/>
    <lineage>
        <taxon>Eukaryota</taxon>
        <taxon>Metazoa</taxon>
        <taxon>Chordata</taxon>
        <taxon>Craniata</taxon>
        <taxon>Vertebrata</taxon>
        <taxon>Euteleostomi</taxon>
        <taxon>Actinopterygii</taxon>
        <taxon>Neopterygii</taxon>
        <taxon>Teleostei</taxon>
        <taxon>Neoteleostei</taxon>
        <taxon>Acanthomorphata</taxon>
        <taxon>Zeiogadaria</taxon>
        <taxon>Gadariae</taxon>
        <taxon>Gadiformes</taxon>
        <taxon>Muraenolepidoidei</taxon>
        <taxon>Muraenolepididae</taxon>
        <taxon>Muraenolepis</taxon>
    </lineage>
</organism>
<evidence type="ECO:0000313" key="2">
    <source>
        <dbReference type="Proteomes" id="UP001148018"/>
    </source>
</evidence>
<reference evidence="1" key="1">
    <citation type="submission" date="2022-07" db="EMBL/GenBank/DDBJ databases">
        <title>Chromosome-level genome of Muraenolepis orangiensis.</title>
        <authorList>
            <person name="Kim J."/>
        </authorList>
    </citation>
    <scope>NUCLEOTIDE SEQUENCE</scope>
    <source>
        <strain evidence="1">KU_S4_2022</strain>
        <tissue evidence="1">Muscle</tissue>
    </source>
</reference>
<gene>
    <name evidence="1" type="ORF">NHX12_018614</name>
</gene>
<dbReference type="EMBL" id="JANIIK010000034">
    <property type="protein sequence ID" value="KAJ3615046.1"/>
    <property type="molecule type" value="Genomic_DNA"/>
</dbReference>
<accession>A0A9Q0EZT2</accession>
<dbReference type="Proteomes" id="UP001148018">
    <property type="component" value="Unassembled WGS sequence"/>
</dbReference>
<name>A0A9Q0EZT2_9TELE</name>
<evidence type="ECO:0000313" key="1">
    <source>
        <dbReference type="EMBL" id="KAJ3615046.1"/>
    </source>
</evidence>
<comment type="caution">
    <text evidence="1">The sequence shown here is derived from an EMBL/GenBank/DDBJ whole genome shotgun (WGS) entry which is preliminary data.</text>
</comment>
<dbReference type="OrthoDB" id="7428225at2759"/>
<sequence length="298" mass="32856">MMNNDMMSVSTLQPVAGTIGDIASSINAHLANAYTAAGADKTLVIFDSYNDEPSAKDHERRRRAGVGATEYKLTLNTPLPGREAVMKSTSNKTQLLRLLCTYDLITDKILLVNHMDRIVKHEEADITLISYMLEAARAGAPTLRILSDDTVVFILLVYWAWKANVQSAVQMEKWDGTILDINASIRTLGDKCQGLLGMHTGCDAVSYPCGKGKASALKLLQGNTGIEFFLALYGQKKAKSVNNAHYQVYSRRKKPPELKKPPPTDVNVMLHILRAHLQVSEPPAEARDITTFGWEVAK</sequence>
<dbReference type="AlphaFoldDB" id="A0A9Q0EZT2"/>
<protein>
    <submittedName>
        <fullName evidence="1">Uncharacterized protein</fullName>
    </submittedName>
</protein>
<keyword evidence="2" id="KW-1185">Reference proteome</keyword>